<proteinExistence type="predicted"/>
<dbReference type="Gene3D" id="3.40.50.410">
    <property type="entry name" value="von Willebrand factor, type A domain"/>
    <property type="match status" value="1"/>
</dbReference>
<protein>
    <recommendedName>
        <fullName evidence="1">VWFA domain-containing protein</fullName>
    </recommendedName>
</protein>
<dbReference type="Pfam" id="PF13768">
    <property type="entry name" value="VWA_3"/>
    <property type="match status" value="1"/>
</dbReference>
<dbReference type="InterPro" id="IPR036465">
    <property type="entry name" value="vWFA_dom_sf"/>
</dbReference>
<dbReference type="AlphaFoldDB" id="A0A6L2L322"/>
<dbReference type="PROSITE" id="PS50234">
    <property type="entry name" value="VWFA"/>
    <property type="match status" value="1"/>
</dbReference>
<dbReference type="SUPFAM" id="SSF53300">
    <property type="entry name" value="vWA-like"/>
    <property type="match status" value="1"/>
</dbReference>
<name>A0A6L2L322_TANCI</name>
<dbReference type="EMBL" id="BKCJ010003505">
    <property type="protein sequence ID" value="GEU55490.1"/>
    <property type="molecule type" value="Genomic_DNA"/>
</dbReference>
<dbReference type="PANTHER" id="PTHR46503">
    <property type="entry name" value="INTER-ALPHA-TRYPSIN INHIBITOR HEAVY CHAIN-LIKE PROTEIN"/>
    <property type="match status" value="1"/>
</dbReference>
<dbReference type="InterPro" id="IPR002035">
    <property type="entry name" value="VWF_A"/>
</dbReference>
<accession>A0A6L2L322</accession>
<sequence>MHHDDFITGVDDGLRLAKRIYFGNDRSVAAPRPVPHVMEKTASRAMYPTSPMVYAVIGNPGIVDNPDMPSYQPHVHGRCDPPALIPLQMNGISFEIDCYLDKAFVTMSGSWRVHCVMGSASCSCRVAIPMGEEGSILGAEVEVPRKSYSTQLALISENEETEDVSRAEDGGLLKPQIFTLTVPQVDGGSNVSVKVRWSQKIMYKDGEFILSLPYSFPEYVTPAGKKLPKKEKIELNINSGLSTEIMCTTTSHPLKERKREPGKLSFLYETNVLTWSNSDFVFKYHASTTTPFGHVLLQTPTTTSIDQRDMFSFYLFAGPNKSTKVCRKEVVFVVDISESMKGNIMEVTKNTVGAALLKLDQDDSFGIIAFNDQSHLFSSTLESATRESICKAIEWIGMNFVASGGTNISSALEQALVMFSETRRSTPMVYFITDGTVEGERQICDTIKNQFQNKGQEVCPRIHTFGIGSFCNHYFLRMLAMISNGQYHASYDADSIEAPMQTWFTKASSIMLTNIVIDGLDGLNDLEIYPSTIPDLCSERALIVCGRYKGDFPNTLKLRGMRADMTNFTIDIDVQQANDIPLIKVLAKNQIDSYTTQAWFSQDKELEDKVAKISLETGTVSEYTHMVLLKTEPQTIASKSGKKKGKKGSNSQKTESLITEQIKVLHNLGLGFGNVIATIENILPGFGPRPPTQTEKLARVAANYQAKVWCVPHEKSDRMCKGSEN</sequence>
<reference evidence="2" key="1">
    <citation type="journal article" date="2019" name="Sci. Rep.">
        <title>Draft genome of Tanacetum cinerariifolium, the natural source of mosquito coil.</title>
        <authorList>
            <person name="Yamashiro T."/>
            <person name="Shiraishi A."/>
            <person name="Satake H."/>
            <person name="Nakayama K."/>
        </authorList>
    </citation>
    <scope>NUCLEOTIDE SEQUENCE</scope>
</reference>
<dbReference type="PANTHER" id="PTHR46503:SF8">
    <property type="entry name" value="VON WILLEBRAND FACTOR, TYPE A-RELATED"/>
    <property type="match status" value="1"/>
</dbReference>
<comment type="caution">
    <text evidence="2">The sequence shown here is derived from an EMBL/GenBank/DDBJ whole genome shotgun (WGS) entry which is preliminary data.</text>
</comment>
<gene>
    <name evidence="2" type="ORF">Tci_027468</name>
</gene>
<evidence type="ECO:0000259" key="1">
    <source>
        <dbReference type="PROSITE" id="PS50234"/>
    </source>
</evidence>
<organism evidence="2">
    <name type="scientific">Tanacetum cinerariifolium</name>
    <name type="common">Dalmatian daisy</name>
    <name type="synonym">Chrysanthemum cinerariifolium</name>
    <dbReference type="NCBI Taxonomy" id="118510"/>
    <lineage>
        <taxon>Eukaryota</taxon>
        <taxon>Viridiplantae</taxon>
        <taxon>Streptophyta</taxon>
        <taxon>Embryophyta</taxon>
        <taxon>Tracheophyta</taxon>
        <taxon>Spermatophyta</taxon>
        <taxon>Magnoliopsida</taxon>
        <taxon>eudicotyledons</taxon>
        <taxon>Gunneridae</taxon>
        <taxon>Pentapetalae</taxon>
        <taxon>asterids</taxon>
        <taxon>campanulids</taxon>
        <taxon>Asterales</taxon>
        <taxon>Asteraceae</taxon>
        <taxon>Asteroideae</taxon>
        <taxon>Anthemideae</taxon>
        <taxon>Anthemidinae</taxon>
        <taxon>Tanacetum</taxon>
    </lineage>
</organism>
<feature type="domain" description="VWFA" evidence="1">
    <location>
        <begin position="329"/>
        <end position="515"/>
    </location>
</feature>
<evidence type="ECO:0000313" key="2">
    <source>
        <dbReference type="EMBL" id="GEU55490.1"/>
    </source>
</evidence>
<dbReference type="SMART" id="SM00327">
    <property type="entry name" value="VWA"/>
    <property type="match status" value="1"/>
</dbReference>